<comment type="caution">
    <text evidence="1">The sequence shown here is derived from an EMBL/GenBank/DDBJ whole genome shotgun (WGS) entry which is preliminary data.</text>
</comment>
<protein>
    <submittedName>
        <fullName evidence="1">Uncharacterized protein</fullName>
    </submittedName>
</protein>
<dbReference type="InterPro" id="IPR056131">
    <property type="entry name" value="DUF7714"/>
</dbReference>
<dbReference type="Proteomes" id="UP000600363">
    <property type="component" value="Unassembled WGS sequence"/>
</dbReference>
<gene>
    <name evidence="1" type="ORF">HA299_06715</name>
</gene>
<accession>A0A832RY02</accession>
<evidence type="ECO:0000313" key="2">
    <source>
        <dbReference type="Proteomes" id="UP000600363"/>
    </source>
</evidence>
<organism evidence="1 2">
    <name type="scientific">Methermicoccus shengliensis</name>
    <dbReference type="NCBI Taxonomy" id="660064"/>
    <lineage>
        <taxon>Archaea</taxon>
        <taxon>Methanobacteriati</taxon>
        <taxon>Methanobacteriota</taxon>
        <taxon>Stenosarchaea group</taxon>
        <taxon>Methanomicrobia</taxon>
        <taxon>Methanosarcinales</taxon>
        <taxon>Methermicoccaceae</taxon>
        <taxon>Methermicoccus</taxon>
    </lineage>
</organism>
<proteinExistence type="predicted"/>
<name>A0A832RY02_9EURY</name>
<dbReference type="RefSeq" id="WP_042684595.1">
    <property type="nucleotide sequence ID" value="NZ_DUIH01000021.1"/>
</dbReference>
<dbReference type="AlphaFoldDB" id="A0A832RY02"/>
<evidence type="ECO:0000313" key="1">
    <source>
        <dbReference type="EMBL" id="HIH70283.1"/>
    </source>
</evidence>
<sequence>MIVPDEPKYVGVCSEKPNRTSRVYFLTRYLLEEKGTELTLYELETRGEGIMRDVVDVKVLAEPQEIVRYDKEVDIHNRAELVEIAHMLCGDGVNTVVFKGMDGHITFVHEPDIDQILNIEVYDVVPPHPSMLVYWLSKLKEAGAFNDVMVRFIPRLVNLKQLESPHTVFPCSASGLSPPFLDRDRLKAPVKLIGCDTGREVMRAMYPHIPHTVESFCPFSTELYAPSGPFIARCCRRERCGPARIGGHVGYIVHWGVHQCELIEAVHTLVKEV</sequence>
<reference evidence="1" key="1">
    <citation type="journal article" date="2020" name="bioRxiv">
        <title>A rank-normalized archaeal taxonomy based on genome phylogeny resolves widespread incomplete and uneven classifications.</title>
        <authorList>
            <person name="Rinke C."/>
            <person name="Chuvochina M."/>
            <person name="Mussig A.J."/>
            <person name="Chaumeil P.-A."/>
            <person name="Waite D.W."/>
            <person name="Whitman W.B."/>
            <person name="Parks D.H."/>
            <person name="Hugenholtz P."/>
        </authorList>
    </citation>
    <scope>NUCLEOTIDE SEQUENCE</scope>
    <source>
        <strain evidence="1">UBA12518</strain>
    </source>
</reference>
<dbReference type="Pfam" id="PF24830">
    <property type="entry name" value="DUF7714"/>
    <property type="match status" value="1"/>
</dbReference>
<dbReference type="EMBL" id="DUIH01000021">
    <property type="protein sequence ID" value="HIH70283.1"/>
    <property type="molecule type" value="Genomic_DNA"/>
</dbReference>